<feature type="transmembrane region" description="Helical" evidence="1">
    <location>
        <begin position="12"/>
        <end position="29"/>
    </location>
</feature>
<accession>A0A4U1MGF7</accession>
<comment type="caution">
    <text evidence="2">The sequence shown here is derived from an EMBL/GenBank/DDBJ whole genome shotgun (WGS) entry which is preliminary data.</text>
</comment>
<evidence type="ECO:0000256" key="1">
    <source>
        <dbReference type="SAM" id="Phobius"/>
    </source>
</evidence>
<evidence type="ECO:0000313" key="2">
    <source>
        <dbReference type="EMBL" id="TKD69390.1"/>
    </source>
</evidence>
<keyword evidence="1" id="KW-1133">Transmembrane helix</keyword>
<gene>
    <name evidence="2" type="ORF">FBF83_15495</name>
</gene>
<keyword evidence="1" id="KW-0812">Transmembrane</keyword>
<dbReference type="EMBL" id="SWFM01000004">
    <property type="protein sequence ID" value="TKD69390.1"/>
    <property type="molecule type" value="Genomic_DNA"/>
</dbReference>
<dbReference type="AlphaFoldDB" id="A0A4U1MGF7"/>
<feature type="transmembrane region" description="Helical" evidence="1">
    <location>
        <begin position="38"/>
        <end position="56"/>
    </location>
</feature>
<name>A0A4U1MGF7_9BACL</name>
<keyword evidence="1" id="KW-0472">Membrane</keyword>
<sequence>MDYLAQNTPFYIWGILVFLTGVYFTYTAFKVEYYNKAIILSIAIPSLAFSLTIIGYDSGLLSPEASKKSCIALFYVCLISLLISHILKFFVSNTPEE</sequence>
<organism evidence="2 3">
    <name type="scientific">Guptibacillus hwajinpoensis</name>
    <dbReference type="NCBI Taxonomy" id="208199"/>
    <lineage>
        <taxon>Bacteria</taxon>
        <taxon>Bacillati</taxon>
        <taxon>Bacillota</taxon>
        <taxon>Bacilli</taxon>
        <taxon>Bacillales</taxon>
        <taxon>Guptibacillaceae</taxon>
        <taxon>Guptibacillus</taxon>
    </lineage>
</organism>
<feature type="transmembrane region" description="Helical" evidence="1">
    <location>
        <begin position="71"/>
        <end position="91"/>
    </location>
</feature>
<evidence type="ECO:0000313" key="3">
    <source>
        <dbReference type="Proteomes" id="UP000310541"/>
    </source>
</evidence>
<protein>
    <submittedName>
        <fullName evidence="2">Uncharacterized protein</fullName>
    </submittedName>
</protein>
<proteinExistence type="predicted"/>
<dbReference type="RefSeq" id="WP_136948054.1">
    <property type="nucleotide sequence ID" value="NZ_SWFM01000004.1"/>
</dbReference>
<reference evidence="2 3" key="1">
    <citation type="submission" date="2019-04" db="EMBL/GenBank/DDBJ databases">
        <title>Genome sequence of Bacillus hwajinpoensis strain Y2.</title>
        <authorList>
            <person name="Fair J.L."/>
            <person name="Maclea K.S."/>
        </authorList>
    </citation>
    <scope>NUCLEOTIDE SEQUENCE [LARGE SCALE GENOMIC DNA]</scope>
    <source>
        <strain evidence="2 3">Y2</strain>
    </source>
</reference>
<dbReference type="Proteomes" id="UP000310541">
    <property type="component" value="Unassembled WGS sequence"/>
</dbReference>